<organism evidence="2 3">
    <name type="scientific">Perkinsus chesapeaki</name>
    <name type="common">Clam parasite</name>
    <name type="synonym">Perkinsus andrewsi</name>
    <dbReference type="NCBI Taxonomy" id="330153"/>
    <lineage>
        <taxon>Eukaryota</taxon>
        <taxon>Sar</taxon>
        <taxon>Alveolata</taxon>
        <taxon>Perkinsozoa</taxon>
        <taxon>Perkinsea</taxon>
        <taxon>Perkinsida</taxon>
        <taxon>Perkinsidae</taxon>
        <taxon>Perkinsus</taxon>
    </lineage>
</organism>
<keyword evidence="3" id="KW-1185">Reference proteome</keyword>
<dbReference type="EMBL" id="JAAPAO010000068">
    <property type="protein sequence ID" value="KAF4674176.1"/>
    <property type="molecule type" value="Genomic_DNA"/>
</dbReference>
<evidence type="ECO:0000313" key="2">
    <source>
        <dbReference type="EMBL" id="KAF4674176.1"/>
    </source>
</evidence>
<feature type="compositionally biased region" description="Low complexity" evidence="1">
    <location>
        <begin position="221"/>
        <end position="238"/>
    </location>
</feature>
<reference evidence="2 3" key="1">
    <citation type="submission" date="2020-04" db="EMBL/GenBank/DDBJ databases">
        <title>Perkinsus chesapeaki whole genome sequence.</title>
        <authorList>
            <person name="Bogema D.R."/>
        </authorList>
    </citation>
    <scope>NUCLEOTIDE SEQUENCE [LARGE SCALE GENOMIC DNA]</scope>
    <source>
        <strain evidence="2">ATCC PRA-425</strain>
    </source>
</reference>
<feature type="region of interest" description="Disordered" evidence="1">
    <location>
        <begin position="202"/>
        <end position="240"/>
    </location>
</feature>
<accession>A0A7J6MS09</accession>
<sequence length="334" mass="36250">MSLYLRQNSPTNSSLADLGSLFDPPCFKLEELPSVEDLKPSSCTTWALDDTLSTGSSLKKRNCSAKKPRTKTMLGEKALRLGNNGRRLVRSAIAKALLEKPELRERCRQVSTVKSATVKQLLRMCEIVGEREVAEDAIRQMDPTIELDREKLWENVHDEGDTLRVARDASPPGQEDIRSFFLTAHLHRPLPDLKLLDAATSKDKPTESGIGDLGAAITDPSEASWESGVQSSSSLSGACNGCKPTDDDNYETAELNIFDNPLIYNQSHQNGTCRDAPAVSSSSTPPPPPPPSNNYLGDSLAPCPVRSNPFTSSSLSTAGSSTWCSLGGIFPMRD</sequence>
<protein>
    <submittedName>
        <fullName evidence="2">Uncharacterized protein</fullName>
    </submittedName>
</protein>
<name>A0A7J6MS09_PERCH</name>
<feature type="region of interest" description="Disordered" evidence="1">
    <location>
        <begin position="269"/>
        <end position="300"/>
    </location>
</feature>
<proteinExistence type="predicted"/>
<dbReference type="Proteomes" id="UP000591131">
    <property type="component" value="Unassembled WGS sequence"/>
</dbReference>
<evidence type="ECO:0000256" key="1">
    <source>
        <dbReference type="SAM" id="MobiDB-lite"/>
    </source>
</evidence>
<evidence type="ECO:0000313" key="3">
    <source>
        <dbReference type="Proteomes" id="UP000591131"/>
    </source>
</evidence>
<gene>
    <name evidence="2" type="ORF">FOL47_009582</name>
</gene>
<dbReference type="AlphaFoldDB" id="A0A7J6MS09"/>
<dbReference type="OrthoDB" id="10348044at2759"/>
<comment type="caution">
    <text evidence="2">The sequence shown here is derived from an EMBL/GenBank/DDBJ whole genome shotgun (WGS) entry which is preliminary data.</text>
</comment>